<evidence type="ECO:0000313" key="2">
    <source>
        <dbReference type="EMBL" id="ARU57604.1"/>
    </source>
</evidence>
<evidence type="ECO:0000256" key="1">
    <source>
        <dbReference type="SAM" id="MobiDB-lite"/>
    </source>
</evidence>
<sequence length="59" mass="6793">MDTPLQYLVSKVLEKHYIYDFYLSDNAASTNHFMTDSAQQSAFDTRKMRPYEKAAPAKG</sequence>
<reference evidence="2 3" key="1">
    <citation type="submission" date="2017-05" db="EMBL/GenBank/DDBJ databases">
        <title>Genomic insights into alkan degradation activity of Oleiphilus messinensis.</title>
        <authorList>
            <person name="Kozyavkin S.A."/>
            <person name="Slesarev A.I."/>
            <person name="Golyshin P.N."/>
            <person name="Korzhenkov A."/>
            <person name="Golyshina O.N."/>
            <person name="Toshchakov S.V."/>
        </authorList>
    </citation>
    <scope>NUCLEOTIDE SEQUENCE [LARGE SCALE GENOMIC DNA]</scope>
    <source>
        <strain evidence="2 3">ME102</strain>
    </source>
</reference>
<proteinExistence type="predicted"/>
<dbReference type="KEGG" id="ome:OLMES_3574"/>
<dbReference type="EMBL" id="CP021425">
    <property type="protein sequence ID" value="ARU57604.1"/>
    <property type="molecule type" value="Genomic_DNA"/>
</dbReference>
<dbReference type="Proteomes" id="UP000196027">
    <property type="component" value="Chromosome"/>
</dbReference>
<evidence type="ECO:0000313" key="3">
    <source>
        <dbReference type="Proteomes" id="UP000196027"/>
    </source>
</evidence>
<keyword evidence="3" id="KW-1185">Reference proteome</keyword>
<dbReference type="AlphaFoldDB" id="A0A1Y0IE02"/>
<accession>A0A1Y0IE02</accession>
<protein>
    <submittedName>
        <fullName evidence="2">Uncharacterized protein</fullName>
    </submittedName>
</protein>
<gene>
    <name evidence="2" type="ORF">OLMES_3574</name>
</gene>
<organism evidence="2 3">
    <name type="scientific">Oleiphilus messinensis</name>
    <dbReference type="NCBI Taxonomy" id="141451"/>
    <lineage>
        <taxon>Bacteria</taxon>
        <taxon>Pseudomonadati</taxon>
        <taxon>Pseudomonadota</taxon>
        <taxon>Gammaproteobacteria</taxon>
        <taxon>Oceanospirillales</taxon>
        <taxon>Oleiphilaceae</taxon>
        <taxon>Oleiphilus</taxon>
    </lineage>
</organism>
<name>A0A1Y0IE02_9GAMM</name>
<feature type="region of interest" description="Disordered" evidence="1">
    <location>
        <begin position="38"/>
        <end position="59"/>
    </location>
</feature>